<dbReference type="EMBL" id="FWFN01000006">
    <property type="protein sequence ID" value="SLN63099.1"/>
    <property type="molecule type" value="Genomic_DNA"/>
</dbReference>
<evidence type="ECO:0000313" key="2">
    <source>
        <dbReference type="Proteomes" id="UP000193963"/>
    </source>
</evidence>
<sequence>MMTQAYIPTAQRPISGAALAAGLLLLIRL</sequence>
<keyword evidence="2" id="KW-1185">Reference proteome</keyword>
<evidence type="ECO:0000313" key="1">
    <source>
        <dbReference type="EMBL" id="SLN63099.1"/>
    </source>
</evidence>
<dbReference type="Proteomes" id="UP000193963">
    <property type="component" value="Unassembled WGS sequence"/>
</dbReference>
<protein>
    <submittedName>
        <fullName evidence="1">Uncharacterized protein</fullName>
    </submittedName>
</protein>
<gene>
    <name evidence="1" type="ORF">PSM7751_03228</name>
</gene>
<name>A0A1X6ZVQ4_9RHOB</name>
<organism evidence="1 2">
    <name type="scientific">Pseudooceanicola marinus</name>
    <dbReference type="NCBI Taxonomy" id="396013"/>
    <lineage>
        <taxon>Bacteria</taxon>
        <taxon>Pseudomonadati</taxon>
        <taxon>Pseudomonadota</taxon>
        <taxon>Alphaproteobacteria</taxon>
        <taxon>Rhodobacterales</taxon>
        <taxon>Paracoccaceae</taxon>
        <taxon>Pseudooceanicola</taxon>
    </lineage>
</organism>
<accession>A0A1X6ZVQ4</accession>
<dbReference type="AlphaFoldDB" id="A0A1X6ZVQ4"/>
<reference evidence="2" key="1">
    <citation type="submission" date="2017-03" db="EMBL/GenBank/DDBJ databases">
        <authorList>
            <person name="Rodrigo-Torres L."/>
            <person name="Arahal R.D."/>
            <person name="Lucena T."/>
        </authorList>
    </citation>
    <scope>NUCLEOTIDE SEQUENCE [LARGE SCALE GENOMIC DNA]</scope>
    <source>
        <strain evidence="2">CECT 7751</strain>
    </source>
</reference>
<proteinExistence type="predicted"/>